<accession>A0A2T0B6N0</accession>
<comment type="caution">
    <text evidence="2">The sequence shown here is derived from an EMBL/GenBank/DDBJ whole genome shotgun (WGS) entry which is preliminary data.</text>
</comment>
<evidence type="ECO:0000313" key="3">
    <source>
        <dbReference type="Proteomes" id="UP000239706"/>
    </source>
</evidence>
<dbReference type="EMBL" id="PVXO01000023">
    <property type="protein sequence ID" value="PRR79551.1"/>
    <property type="molecule type" value="Genomic_DNA"/>
</dbReference>
<dbReference type="InterPro" id="IPR002731">
    <property type="entry name" value="ATPase_BadF"/>
</dbReference>
<dbReference type="Gene3D" id="3.30.420.40">
    <property type="match status" value="2"/>
</dbReference>
<proteinExistence type="predicted"/>
<dbReference type="SUPFAM" id="SSF53067">
    <property type="entry name" value="Actin-like ATPase domain"/>
    <property type="match status" value="2"/>
</dbReference>
<dbReference type="Proteomes" id="UP000239706">
    <property type="component" value="Unassembled WGS sequence"/>
</dbReference>
<dbReference type="AlphaFoldDB" id="A0A2T0B6N0"/>
<keyword evidence="2" id="KW-0418">Kinase</keyword>
<gene>
    <name evidence="2" type="primary">gspK</name>
    <name evidence="2" type="ORF">CLLI_07570</name>
</gene>
<protein>
    <submittedName>
        <fullName evidence="2">Glucosamine kinase GspK</fullName>
        <ecNumber evidence="2">2.7.1.8</ecNumber>
    </submittedName>
</protein>
<keyword evidence="2" id="KW-0808">Transferase</keyword>
<keyword evidence="3" id="KW-1185">Reference proteome</keyword>
<name>A0A2T0B6N0_9CLOT</name>
<dbReference type="GO" id="GO:0047931">
    <property type="term" value="F:glucosamine kinase activity"/>
    <property type="evidence" value="ECO:0007669"/>
    <property type="project" value="UniProtKB-EC"/>
</dbReference>
<dbReference type="PANTHER" id="PTHR43190:SF3">
    <property type="entry name" value="N-ACETYL-D-GLUCOSAMINE KINASE"/>
    <property type="match status" value="1"/>
</dbReference>
<dbReference type="EC" id="2.7.1.8" evidence="2"/>
<dbReference type="Pfam" id="PF01869">
    <property type="entry name" value="BcrAD_BadFG"/>
    <property type="match status" value="1"/>
</dbReference>
<dbReference type="InterPro" id="IPR043129">
    <property type="entry name" value="ATPase_NBD"/>
</dbReference>
<organism evidence="2 3">
    <name type="scientific">Clostridium liquoris</name>
    <dbReference type="NCBI Taxonomy" id="1289519"/>
    <lineage>
        <taxon>Bacteria</taxon>
        <taxon>Bacillati</taxon>
        <taxon>Bacillota</taxon>
        <taxon>Clostridia</taxon>
        <taxon>Eubacteriales</taxon>
        <taxon>Clostridiaceae</taxon>
        <taxon>Clostridium</taxon>
    </lineage>
</organism>
<reference evidence="2 3" key="1">
    <citation type="submission" date="2018-03" db="EMBL/GenBank/DDBJ databases">
        <title>Genome sequence of Clostridium liquoris DSM 100320.</title>
        <authorList>
            <person name="Poehlein A."/>
            <person name="Daniel R."/>
        </authorList>
    </citation>
    <scope>NUCLEOTIDE SEQUENCE [LARGE SCALE GENOMIC DNA]</scope>
    <source>
        <strain evidence="2 3">DSM 100320</strain>
    </source>
</reference>
<evidence type="ECO:0000313" key="2">
    <source>
        <dbReference type="EMBL" id="PRR79551.1"/>
    </source>
</evidence>
<sequence>MEYIIGIDGGGTKTEAIAYDLHGNELYKNYSDFGNLVLDKKKALYNIASSIDKSIKVLGNNCVYIYLGLAGVEVGNNKEFIETSLKDRFNTKVKAVNDADIALSAVLEGDNGILTIAGTGSISYGIYNGITARAGGWGHLLGDEGSGYFIAIEAFKIVIEERDLGLKESKLSRLLLKSLNILTDEEIKNFIYSNPKGVIAAAAPVVIEAAIDGEKNAVDILKKSAQALSDITCAVYRRLSINENVNIGIKGSVLTKSSRMRDLFKEYLSRNIESFTLVNNEVSPAKGAYYLAMKELNK</sequence>
<dbReference type="PANTHER" id="PTHR43190">
    <property type="entry name" value="N-ACETYL-D-GLUCOSAMINE KINASE"/>
    <property type="match status" value="1"/>
</dbReference>
<feature type="domain" description="ATPase BadF/BadG/BcrA/BcrD type" evidence="1">
    <location>
        <begin position="5"/>
        <end position="292"/>
    </location>
</feature>
<dbReference type="OrthoDB" id="9772633at2"/>
<evidence type="ECO:0000259" key="1">
    <source>
        <dbReference type="Pfam" id="PF01869"/>
    </source>
</evidence>
<dbReference type="RefSeq" id="WP_106062922.1">
    <property type="nucleotide sequence ID" value="NZ_PVXO01000023.1"/>
</dbReference>
<dbReference type="CDD" id="cd24007">
    <property type="entry name" value="ASKHA_NBD_eukNAGK-like"/>
    <property type="match status" value="1"/>
</dbReference>
<dbReference type="InterPro" id="IPR052519">
    <property type="entry name" value="Euk-type_GlcNAc_Kinase"/>
</dbReference>